<keyword evidence="2 8" id="KW-0812">Transmembrane</keyword>
<dbReference type="Proteomes" id="UP000694941">
    <property type="component" value="Unplaced"/>
</dbReference>
<evidence type="ECO:0000256" key="4">
    <source>
        <dbReference type="ARBA" id="ARBA00023040"/>
    </source>
</evidence>
<feature type="transmembrane region" description="Helical" evidence="8">
    <location>
        <begin position="224"/>
        <end position="250"/>
    </location>
</feature>
<evidence type="ECO:0000313" key="10">
    <source>
        <dbReference type="Proteomes" id="UP000694941"/>
    </source>
</evidence>
<keyword evidence="10" id="KW-1185">Reference proteome</keyword>
<dbReference type="InterPro" id="IPR000832">
    <property type="entry name" value="GPCR_2_secretin-like"/>
</dbReference>
<dbReference type="InterPro" id="IPR017981">
    <property type="entry name" value="GPCR_2-like_7TM"/>
</dbReference>
<dbReference type="PANTHER" id="PTHR45620:SF32">
    <property type="entry name" value="DIURETIC HORMONE 31 RECEPTOR, ISOFORM C"/>
    <property type="match status" value="1"/>
</dbReference>
<evidence type="ECO:0000256" key="5">
    <source>
        <dbReference type="ARBA" id="ARBA00023136"/>
    </source>
</evidence>
<keyword evidence="4" id="KW-0297">G-protein coupled receptor</keyword>
<evidence type="ECO:0000256" key="8">
    <source>
        <dbReference type="SAM" id="Phobius"/>
    </source>
</evidence>
<feature type="transmembrane region" description="Helical" evidence="8">
    <location>
        <begin position="45"/>
        <end position="67"/>
    </location>
</feature>
<evidence type="ECO:0000256" key="7">
    <source>
        <dbReference type="ARBA" id="ARBA00023224"/>
    </source>
</evidence>
<reference evidence="11" key="1">
    <citation type="submission" date="2025-08" db="UniProtKB">
        <authorList>
            <consortium name="RefSeq"/>
        </authorList>
    </citation>
    <scope>IDENTIFICATION</scope>
    <source>
        <tissue evidence="11">Muscle</tissue>
    </source>
</reference>
<evidence type="ECO:0000313" key="11">
    <source>
        <dbReference type="RefSeq" id="XP_022235431.1"/>
    </source>
</evidence>
<accession>A0ABM1RVM6</accession>
<keyword evidence="7" id="KW-0807">Transducer</keyword>
<organism evidence="10 11">
    <name type="scientific">Limulus polyphemus</name>
    <name type="common">Atlantic horseshoe crab</name>
    <dbReference type="NCBI Taxonomy" id="6850"/>
    <lineage>
        <taxon>Eukaryota</taxon>
        <taxon>Metazoa</taxon>
        <taxon>Ecdysozoa</taxon>
        <taxon>Arthropoda</taxon>
        <taxon>Chelicerata</taxon>
        <taxon>Merostomata</taxon>
        <taxon>Xiphosura</taxon>
        <taxon>Limulidae</taxon>
        <taxon>Limulus</taxon>
    </lineage>
</organism>
<feature type="transmembrane region" description="Helical" evidence="8">
    <location>
        <begin position="194"/>
        <end position="212"/>
    </location>
</feature>
<feature type="domain" description="G-protein coupled receptors family 2 profile 2" evidence="9">
    <location>
        <begin position="42"/>
        <end position="205"/>
    </location>
</feature>
<feature type="transmembrane region" description="Helical" evidence="8">
    <location>
        <begin position="119"/>
        <end position="143"/>
    </location>
</feature>
<evidence type="ECO:0000259" key="9">
    <source>
        <dbReference type="PROSITE" id="PS50261"/>
    </source>
</evidence>
<sequence length="269" mass="31208">MRHAHKRCEDDGNWFVHPVTNKAWSNYTTCVDKDDLNFRHKINKLYISGYSVSVIALTISLAIFCYFRSLKCTRITIHKNLFISFIINNVLWIVWYTTVIRYPAVLFSNKPACQILHVLVHYFLLSNYMWMFCEGLYLHTLLVRAFVAEDKTMKWFYILGWGCPTVVIITYASVRSSYPEETILTPDSHQTRKAVRATLILIPLLGLHYIIIPFRPEPGSPEEVVYEPISAAAASFQGLCVSLLFCYFNGEVVALLKKKWNQVFTSWKN</sequence>
<dbReference type="InterPro" id="IPR050332">
    <property type="entry name" value="GPCR_2"/>
</dbReference>
<protein>
    <submittedName>
        <fullName evidence="11">Calcitonin gene-related peptide type 1 receptor-like</fullName>
    </submittedName>
</protein>
<comment type="subcellular location">
    <subcellularLocation>
        <location evidence="1">Membrane</location>
        <topology evidence="1">Multi-pass membrane protein</topology>
    </subcellularLocation>
</comment>
<evidence type="ECO:0000256" key="3">
    <source>
        <dbReference type="ARBA" id="ARBA00022989"/>
    </source>
</evidence>
<name>A0ABM1RVM6_LIMPO</name>
<evidence type="ECO:0000256" key="6">
    <source>
        <dbReference type="ARBA" id="ARBA00023170"/>
    </source>
</evidence>
<dbReference type="SUPFAM" id="SSF111418">
    <property type="entry name" value="Hormone receptor domain"/>
    <property type="match status" value="1"/>
</dbReference>
<evidence type="ECO:0000256" key="1">
    <source>
        <dbReference type="ARBA" id="ARBA00004141"/>
    </source>
</evidence>
<proteinExistence type="predicted"/>
<dbReference type="Gene3D" id="1.20.1070.10">
    <property type="entry name" value="Rhodopsin 7-helix transmembrane proteins"/>
    <property type="match status" value="2"/>
</dbReference>
<keyword evidence="6" id="KW-0675">Receptor</keyword>
<dbReference type="InterPro" id="IPR036445">
    <property type="entry name" value="GPCR_2_extracell_dom_sf"/>
</dbReference>
<evidence type="ECO:0000256" key="2">
    <source>
        <dbReference type="ARBA" id="ARBA00022692"/>
    </source>
</evidence>
<dbReference type="PRINTS" id="PR00249">
    <property type="entry name" value="GPCRSECRETIN"/>
</dbReference>
<feature type="transmembrane region" description="Helical" evidence="8">
    <location>
        <begin position="79"/>
        <end position="99"/>
    </location>
</feature>
<keyword evidence="3 8" id="KW-1133">Transmembrane helix</keyword>
<dbReference type="GeneID" id="106475665"/>
<dbReference type="Pfam" id="PF00002">
    <property type="entry name" value="7tm_2"/>
    <property type="match status" value="2"/>
</dbReference>
<dbReference type="RefSeq" id="XP_022235431.1">
    <property type="nucleotide sequence ID" value="XM_022379723.1"/>
</dbReference>
<keyword evidence="5 8" id="KW-0472">Membrane</keyword>
<dbReference type="Gene3D" id="4.10.1240.10">
    <property type="entry name" value="GPCR, family 2, extracellular hormone receptor domain"/>
    <property type="match status" value="1"/>
</dbReference>
<dbReference type="PROSITE" id="PS50261">
    <property type="entry name" value="G_PROTEIN_RECEP_F2_4"/>
    <property type="match status" value="1"/>
</dbReference>
<feature type="transmembrane region" description="Helical" evidence="8">
    <location>
        <begin position="155"/>
        <end position="174"/>
    </location>
</feature>
<gene>
    <name evidence="11" type="primary">LOC106475665</name>
</gene>
<dbReference type="PANTHER" id="PTHR45620">
    <property type="entry name" value="PDF RECEPTOR-LIKE PROTEIN-RELATED"/>
    <property type="match status" value="1"/>
</dbReference>